<reference evidence="1" key="1">
    <citation type="journal article" date="2018" name="Emerg. Infect. Dis.">
        <title>Ocular Vaccinia Infection in Dairy Worker, Brazil.</title>
        <authorList>
            <person name="Teixeira Lima M."/>
            <person name="Pereira Oliveira G."/>
            <person name="Bretas de Oliveira D."/>
            <person name="Mesquita Vaz S."/>
            <person name="de Souza Trindade G."/>
            <person name="Santos Abrahao J."/>
            <person name="Geessien Kroon E."/>
        </authorList>
    </citation>
    <scope>NUCLEOTIDE SEQUENCE [LARGE SCALE GENOMIC DNA]</scope>
    <source>
        <strain evidence="1">CEyV1</strain>
    </source>
</reference>
<protein>
    <submittedName>
        <fullName evidence="1">Uncharacterized protein</fullName>
    </submittedName>
</protein>
<organism evidence="1">
    <name type="scientific">Vaccinia virus</name>
    <name type="common">VACV</name>
    <name type="synonym">Orthopoxvirus vaccinia</name>
    <dbReference type="NCBI Taxonomy" id="10245"/>
    <lineage>
        <taxon>Viruses</taxon>
        <taxon>Varidnaviria</taxon>
        <taxon>Bamfordvirae</taxon>
        <taxon>Nucleocytoviricota</taxon>
        <taxon>Pokkesviricetes</taxon>
        <taxon>Chitovirales</taxon>
        <taxon>Poxviridae</taxon>
        <taxon>Chordopoxvirinae</taxon>
        <taxon>Orthopoxvirus</taxon>
    </lineage>
</organism>
<name>A0A2I6J1B8_VACCV</name>
<proteinExistence type="predicted"/>
<accession>A0A2I6J1B8</accession>
<dbReference type="EMBL" id="MG012795">
    <property type="protein sequence ID" value="AUL80236.1"/>
    <property type="molecule type" value="Genomic_DNA"/>
</dbReference>
<evidence type="ECO:0000313" key="1">
    <source>
        <dbReference type="EMBL" id="AUL80236.1"/>
    </source>
</evidence>
<dbReference type="Proteomes" id="UP000270450">
    <property type="component" value="Segment"/>
</dbReference>
<sequence>MSRMKRIMDCKPPVDDIKLSKIEYFSDTRDKCIGSNSFLNVVKFVVLVFNSRV</sequence>